<dbReference type="Pfam" id="PF09362">
    <property type="entry name" value="DUF1996"/>
    <property type="match status" value="1"/>
</dbReference>
<organism evidence="2 3">
    <name type="scientific">Kineosporia babensis</name>
    <dbReference type="NCBI Taxonomy" id="499548"/>
    <lineage>
        <taxon>Bacteria</taxon>
        <taxon>Bacillati</taxon>
        <taxon>Actinomycetota</taxon>
        <taxon>Actinomycetes</taxon>
        <taxon>Kineosporiales</taxon>
        <taxon>Kineosporiaceae</taxon>
        <taxon>Kineosporia</taxon>
    </lineage>
</organism>
<dbReference type="InterPro" id="IPR018535">
    <property type="entry name" value="DUF1996"/>
</dbReference>
<name>A0A9X1NDK3_9ACTN</name>
<dbReference type="AlphaFoldDB" id="A0A9X1NDK3"/>
<dbReference type="Proteomes" id="UP001138997">
    <property type="component" value="Unassembled WGS sequence"/>
</dbReference>
<proteinExistence type="predicted"/>
<protein>
    <submittedName>
        <fullName evidence="2">DUF1996 domain-containing protein</fullName>
    </submittedName>
</protein>
<evidence type="ECO:0000259" key="1">
    <source>
        <dbReference type="Pfam" id="PF09362"/>
    </source>
</evidence>
<evidence type="ECO:0000313" key="3">
    <source>
        <dbReference type="Proteomes" id="UP001138997"/>
    </source>
</evidence>
<dbReference type="RefSeq" id="WP_231441311.1">
    <property type="nucleotide sequence ID" value="NZ_JAJOMB010000005.1"/>
</dbReference>
<sequence>MAERRRRLRPARALIAALVALVIATVGAVALRIGPGNAAELSAAADSKTVHHAAAPKGKWIKVDKKAWNAQKAEFKKVKARKVPATAKRNPEFNATCKYSHSGKNDPIVFPGQKGKSHMHSFMGNKKTNHATTTASLMEFKATSCVPKKDFSSYWVPTLTNNKTGKAVQPSEFIVYYGSLLDDKNKKKTMPMPNGMRMIWGDASKQKKTPAGSRDAFYCSGGPVEGKSRSKDGNWPVCGDGGTVHFMMRYPDCWDGKHLDSPDHKSHVAYGSMGDCPKSHPVRIPAITKSIYYPTHGVKEGYTLSSGMASSMHGDVFIAWDTKTMADRVKSCVRQLVTCQSNGKF</sequence>
<dbReference type="PANTHER" id="PTHR43662:SF3">
    <property type="entry name" value="DOMAIN PROTEIN, PUTATIVE (AFU_ORTHOLOGUE AFUA_6G11970)-RELATED"/>
    <property type="match status" value="1"/>
</dbReference>
<gene>
    <name evidence="2" type="ORF">LR394_12770</name>
</gene>
<dbReference type="EMBL" id="JAJOMB010000005">
    <property type="protein sequence ID" value="MCD5311776.1"/>
    <property type="molecule type" value="Genomic_DNA"/>
</dbReference>
<accession>A0A9X1NDK3</accession>
<dbReference type="PANTHER" id="PTHR43662">
    <property type="match status" value="1"/>
</dbReference>
<comment type="caution">
    <text evidence="2">The sequence shown here is derived from an EMBL/GenBank/DDBJ whole genome shotgun (WGS) entry which is preliminary data.</text>
</comment>
<evidence type="ECO:0000313" key="2">
    <source>
        <dbReference type="EMBL" id="MCD5311776.1"/>
    </source>
</evidence>
<keyword evidence="3" id="KW-1185">Reference proteome</keyword>
<reference evidence="2" key="1">
    <citation type="submission" date="2021-11" db="EMBL/GenBank/DDBJ databases">
        <title>Streptomyces corallinus and Kineosporia corallina sp. nov., two new coral-derived marine actinobacteria.</title>
        <authorList>
            <person name="Buangrab K."/>
            <person name="Sutthacheep M."/>
            <person name="Yeemin T."/>
            <person name="Harunari E."/>
            <person name="Igarashi Y."/>
            <person name="Sripreechasak P."/>
            <person name="Kanchanasin P."/>
            <person name="Tanasupawat S."/>
            <person name="Phongsopitanun W."/>
        </authorList>
    </citation>
    <scope>NUCLEOTIDE SEQUENCE</scope>
    <source>
        <strain evidence="2">JCM 31032</strain>
    </source>
</reference>
<feature type="domain" description="DUF1996" evidence="1">
    <location>
        <begin position="106"/>
        <end position="320"/>
    </location>
</feature>